<name>A0A0L8HJ08_OCTBM</name>
<keyword evidence="1" id="KW-0732">Signal</keyword>
<evidence type="ECO:0000313" key="3">
    <source>
        <dbReference type="EMBL" id="KOF89114.1"/>
    </source>
</evidence>
<sequence length="321" mass="36041">MEAWLSLRIAPVKFLCATLVDTDLSTAERSTKNEVEPEKTNLSHLCLKYEARCMPDGIRSFLPKSPIIKKVDQRLLVGRSKNADVFLNDQCMSRNYIEIWAASNDSQTYFLKNVSQSKSVQIDGISLRYGELGVLRDKCELVLDYITFAVSVKPGDEDGEYYILSTECCDDIGNRHDIYTIRGDLLPTQELFTGFTLIPGYPISCKSGMSFKLVNGKNPMSTSQNGQILGQFPSISPKSSFVPNNTVSVGSLTSRVESSQVYNFTAPILSASSPEELYHIRHPEEHSMSQEKVKRFPSEGLDIPMNKGKGQIDYYKNTEHY</sequence>
<feature type="domain" description="FHA" evidence="2">
    <location>
        <begin position="75"/>
        <end position="127"/>
    </location>
</feature>
<evidence type="ECO:0000256" key="1">
    <source>
        <dbReference type="SAM" id="SignalP"/>
    </source>
</evidence>
<feature type="signal peptide" evidence="1">
    <location>
        <begin position="1"/>
        <end position="22"/>
    </location>
</feature>
<feature type="chain" id="PRO_5005583781" description="FHA domain-containing protein" evidence="1">
    <location>
        <begin position="23"/>
        <end position="321"/>
    </location>
</feature>
<dbReference type="AlphaFoldDB" id="A0A0L8HJ08"/>
<proteinExistence type="predicted"/>
<dbReference type="InterPro" id="IPR000253">
    <property type="entry name" value="FHA_dom"/>
</dbReference>
<dbReference type="OrthoDB" id="5965825at2759"/>
<dbReference type="KEGG" id="obi:106870440"/>
<dbReference type="SUPFAM" id="SSF49879">
    <property type="entry name" value="SMAD/FHA domain"/>
    <property type="match status" value="1"/>
</dbReference>
<dbReference type="EMBL" id="KQ418039">
    <property type="protein sequence ID" value="KOF89114.1"/>
    <property type="molecule type" value="Genomic_DNA"/>
</dbReference>
<gene>
    <name evidence="3" type="ORF">OCBIM_22013601mg</name>
</gene>
<dbReference type="Pfam" id="PF00498">
    <property type="entry name" value="FHA"/>
    <property type="match status" value="1"/>
</dbReference>
<protein>
    <recommendedName>
        <fullName evidence="2">FHA domain-containing protein</fullName>
    </recommendedName>
</protein>
<dbReference type="PROSITE" id="PS50006">
    <property type="entry name" value="FHA_DOMAIN"/>
    <property type="match status" value="1"/>
</dbReference>
<accession>A0A0L8HJ08</accession>
<organism evidence="3">
    <name type="scientific">Octopus bimaculoides</name>
    <name type="common">California two-spotted octopus</name>
    <dbReference type="NCBI Taxonomy" id="37653"/>
    <lineage>
        <taxon>Eukaryota</taxon>
        <taxon>Metazoa</taxon>
        <taxon>Spiralia</taxon>
        <taxon>Lophotrochozoa</taxon>
        <taxon>Mollusca</taxon>
        <taxon>Cephalopoda</taxon>
        <taxon>Coleoidea</taxon>
        <taxon>Octopodiformes</taxon>
        <taxon>Octopoda</taxon>
        <taxon>Incirrata</taxon>
        <taxon>Octopodidae</taxon>
        <taxon>Octopus</taxon>
    </lineage>
</organism>
<dbReference type="InterPro" id="IPR008984">
    <property type="entry name" value="SMAD_FHA_dom_sf"/>
</dbReference>
<reference evidence="3" key="1">
    <citation type="submission" date="2015-07" db="EMBL/GenBank/DDBJ databases">
        <title>MeaNS - Measles Nucleotide Surveillance Program.</title>
        <authorList>
            <person name="Tran T."/>
            <person name="Druce J."/>
        </authorList>
    </citation>
    <scope>NUCLEOTIDE SEQUENCE</scope>
    <source>
        <strain evidence="3">UCB-OBI-ISO-001</strain>
        <tissue evidence="3">Gonad</tissue>
    </source>
</reference>
<evidence type="ECO:0000259" key="2">
    <source>
        <dbReference type="PROSITE" id="PS50006"/>
    </source>
</evidence>